<evidence type="ECO:0000313" key="4">
    <source>
        <dbReference type="Proteomes" id="UP000027135"/>
    </source>
</evidence>
<reference evidence="3 4" key="1">
    <citation type="journal article" date="2014" name="Nat. Commun.">
        <title>Molecular traces of alternative social organization in a termite genome.</title>
        <authorList>
            <person name="Terrapon N."/>
            <person name="Li C."/>
            <person name="Robertson H.M."/>
            <person name="Ji L."/>
            <person name="Meng X."/>
            <person name="Booth W."/>
            <person name="Chen Z."/>
            <person name="Childers C.P."/>
            <person name="Glastad K.M."/>
            <person name="Gokhale K."/>
            <person name="Gowin J."/>
            <person name="Gronenberg W."/>
            <person name="Hermansen R.A."/>
            <person name="Hu H."/>
            <person name="Hunt B.G."/>
            <person name="Huylmans A.K."/>
            <person name="Khalil S.M."/>
            <person name="Mitchell R.D."/>
            <person name="Munoz-Torres M.C."/>
            <person name="Mustard J.A."/>
            <person name="Pan H."/>
            <person name="Reese J.T."/>
            <person name="Scharf M.E."/>
            <person name="Sun F."/>
            <person name="Vogel H."/>
            <person name="Xiao J."/>
            <person name="Yang W."/>
            <person name="Yang Z."/>
            <person name="Yang Z."/>
            <person name="Zhou J."/>
            <person name="Zhu J."/>
            <person name="Brent C.S."/>
            <person name="Elsik C.G."/>
            <person name="Goodisman M.A."/>
            <person name="Liberles D.A."/>
            <person name="Roe R.M."/>
            <person name="Vargo E.L."/>
            <person name="Vilcinskas A."/>
            <person name="Wang J."/>
            <person name="Bornberg-Bauer E."/>
            <person name="Korb J."/>
            <person name="Zhang G."/>
            <person name="Liebig J."/>
        </authorList>
    </citation>
    <scope>NUCLEOTIDE SEQUENCE [LARGE SCALE GENOMIC DNA]</scope>
    <source>
        <tissue evidence="3">Whole organism</tissue>
    </source>
</reference>
<feature type="compositionally biased region" description="Basic residues" evidence="2">
    <location>
        <begin position="298"/>
        <end position="313"/>
    </location>
</feature>
<feature type="region of interest" description="Disordered" evidence="2">
    <location>
        <begin position="671"/>
        <end position="744"/>
    </location>
</feature>
<evidence type="ECO:0000256" key="2">
    <source>
        <dbReference type="SAM" id="MobiDB-lite"/>
    </source>
</evidence>
<feature type="region of interest" description="Disordered" evidence="2">
    <location>
        <begin position="500"/>
        <end position="519"/>
    </location>
</feature>
<evidence type="ECO:0000313" key="3">
    <source>
        <dbReference type="EMBL" id="KDR14168.1"/>
    </source>
</evidence>
<feature type="coiled-coil region" evidence="1">
    <location>
        <begin position="58"/>
        <end position="85"/>
    </location>
</feature>
<feature type="compositionally biased region" description="Polar residues" evidence="2">
    <location>
        <begin position="422"/>
        <end position="435"/>
    </location>
</feature>
<feature type="compositionally biased region" description="Polar residues" evidence="2">
    <location>
        <begin position="936"/>
        <end position="954"/>
    </location>
</feature>
<dbReference type="PANTHER" id="PTHR23039">
    <property type="entry name" value="NANCE-HORAN SYNDROME PROTEIN"/>
    <property type="match status" value="1"/>
</dbReference>
<keyword evidence="4" id="KW-1185">Reference proteome</keyword>
<dbReference type="PANTHER" id="PTHR23039:SF9">
    <property type="entry name" value="LOW QUALITY PROTEIN: NHS-LIKE PROTEIN 1"/>
    <property type="match status" value="1"/>
</dbReference>
<dbReference type="Gene3D" id="1.20.5.340">
    <property type="match status" value="1"/>
</dbReference>
<gene>
    <name evidence="3" type="ORF">L798_11806</name>
</gene>
<feature type="compositionally biased region" description="Polar residues" evidence="2">
    <location>
        <begin position="846"/>
        <end position="860"/>
    </location>
</feature>
<feature type="region of interest" description="Disordered" evidence="2">
    <location>
        <begin position="581"/>
        <end position="624"/>
    </location>
</feature>
<feature type="compositionally biased region" description="Basic and acidic residues" evidence="2">
    <location>
        <begin position="671"/>
        <end position="681"/>
    </location>
</feature>
<feature type="region of interest" description="Disordered" evidence="2">
    <location>
        <begin position="760"/>
        <end position="791"/>
    </location>
</feature>
<name>A0A067QXQ2_ZOONE</name>
<feature type="region of interest" description="Disordered" evidence="2">
    <location>
        <begin position="393"/>
        <end position="435"/>
    </location>
</feature>
<dbReference type="GO" id="GO:0030154">
    <property type="term" value="P:cell differentiation"/>
    <property type="evidence" value="ECO:0007669"/>
    <property type="project" value="TreeGrafter"/>
</dbReference>
<feature type="compositionally biased region" description="Polar residues" evidence="2">
    <location>
        <begin position="394"/>
        <end position="405"/>
    </location>
</feature>
<feature type="compositionally biased region" description="Low complexity" evidence="2">
    <location>
        <begin position="406"/>
        <end position="421"/>
    </location>
</feature>
<proteinExistence type="predicted"/>
<evidence type="ECO:0000256" key="1">
    <source>
        <dbReference type="SAM" id="Coils"/>
    </source>
</evidence>
<dbReference type="STRING" id="136037.A0A067QXQ2"/>
<accession>A0A067QXQ2</accession>
<dbReference type="Proteomes" id="UP000027135">
    <property type="component" value="Unassembled WGS sequence"/>
</dbReference>
<sequence>MPFVQRVVEPKFLSRRCLHGEDGQPLITDYELEAVTNNTLSSALRQLASLVVIANDIFEDLAKQLQNVGERSRRLRNRIESVEEKVVAFDPRKVTVPESDICTFSLRTEHFSSCEDAAATKDLFVVRTRPESVRRLYEAAAKTPVHVMRQLDRYRRDGRRSSRYFLCTPVLGGERRSVAKIKHKPGIDIETRMPAAVNDLRRWTSEEAFGDITVTPDCTSRIGFFMDAGVPEVGAEDDNIDSGTDHRLPSPEEQVQTVALRFPAELVVVDVSGRAFDRMTSFRRSLIHVQVDADGTVRRRSGRNRKPRGRRRNTIAGTDQRELEEAVTGDAPSGSAGVPDISADSVSVMRSASSDLLRSKDDSPLDGKKSHFNTLKQWGKVKLKLIQSGRASIGSENTATTHQPKSTTTLSSAATSSNSLSHHQAPSSSAGSRRKFLNTSASSSISEGTLTPDIMSDLVAPFPDDGETSSIYSCDTEGYYTSFHMDSGLKTLKEEESLSPQTPLHSTMALSTSPGRSNTTLTAENEYELFGKGSTSTTTSSAGTVCTTLLVAPAVPERKSSLEGKEGKSSQMVVAVIHKQQSEIPSESPDSGHNTSSSPVDSTNSPPGTLTGRSSEYEFSESDLEGVDRIERIRVKTTINSSRIPSMCVITPPQSDDETCQYVPSYYNTKYDHSSETEPSRIRSRSACRAPTPMDYKVERSASAKTRMHGLSPSPTRKALLSNDAQKSNTQQQKTAPTFRSSLQPFNNMIDKVKYVISSAGSSRKGSKSSAGEESDNSPTESKISPPADAGDYVTIADVRNNTRNEISRQVQTGNVYSNTGAVRTPLSPQENMEYVSLNELPGKVRTSSPPGNVLVSPSDSLERNKRQGARVTLDSEGKVVYFSDSLRRNKGAHTTFEPGPYVKDPTIGTPVGSPVPAHRVPKSNILSQRGRPLSPRQQISPTQGIPTSPTSPQLGKVIIKAGSKTTPMTRVASPPLAVASRPMSPKPSSAMASGRGAYVHMQ</sequence>
<dbReference type="FunCoup" id="A0A067QXQ2">
    <property type="interactions" value="16"/>
</dbReference>
<keyword evidence="1" id="KW-0175">Coiled coil</keyword>
<dbReference type="OMA" id="VPPDCMS"/>
<feature type="compositionally biased region" description="Polar residues" evidence="2">
    <location>
        <begin position="582"/>
        <end position="614"/>
    </location>
</feature>
<feature type="compositionally biased region" description="Low complexity" evidence="2">
    <location>
        <begin position="760"/>
        <end position="772"/>
    </location>
</feature>
<dbReference type="InParanoid" id="A0A067QXQ2"/>
<feature type="region of interest" description="Disordered" evidence="2">
    <location>
        <begin position="842"/>
        <end position="868"/>
    </location>
</feature>
<organism evidence="3 4">
    <name type="scientific">Zootermopsis nevadensis</name>
    <name type="common">Dampwood termite</name>
    <dbReference type="NCBI Taxonomy" id="136037"/>
    <lineage>
        <taxon>Eukaryota</taxon>
        <taxon>Metazoa</taxon>
        <taxon>Ecdysozoa</taxon>
        <taxon>Arthropoda</taxon>
        <taxon>Hexapoda</taxon>
        <taxon>Insecta</taxon>
        <taxon>Pterygota</taxon>
        <taxon>Neoptera</taxon>
        <taxon>Polyneoptera</taxon>
        <taxon>Dictyoptera</taxon>
        <taxon>Blattodea</taxon>
        <taxon>Blattoidea</taxon>
        <taxon>Termitoidae</taxon>
        <taxon>Termopsidae</taxon>
        <taxon>Zootermopsis</taxon>
    </lineage>
</organism>
<protein>
    <submittedName>
        <fullName evidence="3">Wiskott-Aldrich syndrome protein family member 2</fullName>
    </submittedName>
</protein>
<feature type="compositionally biased region" description="Polar residues" evidence="2">
    <location>
        <begin position="723"/>
        <end position="744"/>
    </location>
</feature>
<dbReference type="eggNOG" id="KOG1830">
    <property type="taxonomic scope" value="Eukaryota"/>
</dbReference>
<feature type="compositionally biased region" description="Low complexity" evidence="2">
    <location>
        <begin position="980"/>
        <end position="994"/>
    </location>
</feature>
<dbReference type="AlphaFoldDB" id="A0A067QXQ2"/>
<feature type="non-terminal residue" evidence="3">
    <location>
        <position position="1003"/>
    </location>
</feature>
<dbReference type="EMBL" id="KK852898">
    <property type="protein sequence ID" value="KDR14168.1"/>
    <property type="molecule type" value="Genomic_DNA"/>
</dbReference>
<feature type="region of interest" description="Disordered" evidence="2">
    <location>
        <begin position="928"/>
        <end position="1003"/>
    </location>
</feature>
<feature type="region of interest" description="Disordered" evidence="2">
    <location>
        <begin position="297"/>
        <end position="344"/>
    </location>
</feature>